<keyword evidence="1" id="KW-0862">Zinc</keyword>
<evidence type="ECO:0000256" key="2">
    <source>
        <dbReference type="SAM" id="MobiDB-lite"/>
    </source>
</evidence>
<dbReference type="PROSITE" id="PS50158">
    <property type="entry name" value="ZF_CCHC"/>
    <property type="match status" value="1"/>
</dbReference>
<comment type="caution">
    <text evidence="4">The sequence shown here is derived from an EMBL/GenBank/DDBJ whole genome shotgun (WGS) entry which is preliminary data.</text>
</comment>
<dbReference type="PANTHER" id="PTHR35218:SF9">
    <property type="entry name" value="ENDONUCLEASE_EXONUCLEASE_PHOSPHATASE DOMAIN-CONTAINING PROTEIN"/>
    <property type="match status" value="1"/>
</dbReference>
<reference evidence="4" key="2">
    <citation type="journal article" date="2024" name="Plant">
        <title>Genomic evolution and insights into agronomic trait innovations of Sesamum species.</title>
        <authorList>
            <person name="Miao H."/>
            <person name="Wang L."/>
            <person name="Qu L."/>
            <person name="Liu H."/>
            <person name="Sun Y."/>
            <person name="Le M."/>
            <person name="Wang Q."/>
            <person name="Wei S."/>
            <person name="Zheng Y."/>
            <person name="Lin W."/>
            <person name="Duan Y."/>
            <person name="Cao H."/>
            <person name="Xiong S."/>
            <person name="Wang X."/>
            <person name="Wei L."/>
            <person name="Li C."/>
            <person name="Ma Q."/>
            <person name="Ju M."/>
            <person name="Zhao R."/>
            <person name="Li G."/>
            <person name="Mu C."/>
            <person name="Tian Q."/>
            <person name="Mei H."/>
            <person name="Zhang T."/>
            <person name="Gao T."/>
            <person name="Zhang H."/>
        </authorList>
    </citation>
    <scope>NUCLEOTIDE SEQUENCE</scope>
    <source>
        <strain evidence="4">G02</strain>
    </source>
</reference>
<evidence type="ECO:0000259" key="3">
    <source>
        <dbReference type="PROSITE" id="PS50158"/>
    </source>
</evidence>
<dbReference type="EMBL" id="JACGWJ010000026">
    <property type="protein sequence ID" value="KAL0313073.1"/>
    <property type="molecule type" value="Genomic_DNA"/>
</dbReference>
<evidence type="ECO:0000256" key="1">
    <source>
        <dbReference type="PROSITE-ProRule" id="PRU00047"/>
    </source>
</evidence>
<reference evidence="4" key="1">
    <citation type="submission" date="2020-06" db="EMBL/GenBank/DDBJ databases">
        <authorList>
            <person name="Li T."/>
            <person name="Hu X."/>
            <person name="Zhang T."/>
            <person name="Song X."/>
            <person name="Zhang H."/>
            <person name="Dai N."/>
            <person name="Sheng W."/>
            <person name="Hou X."/>
            <person name="Wei L."/>
        </authorList>
    </citation>
    <scope>NUCLEOTIDE SEQUENCE</scope>
    <source>
        <strain evidence="4">G02</strain>
        <tissue evidence="4">Leaf</tissue>
    </source>
</reference>
<feature type="domain" description="CCHC-type" evidence="3">
    <location>
        <begin position="40"/>
        <end position="53"/>
    </location>
</feature>
<dbReference type="GO" id="GO:0008270">
    <property type="term" value="F:zinc ion binding"/>
    <property type="evidence" value="ECO:0007669"/>
    <property type="project" value="UniProtKB-KW"/>
</dbReference>
<proteinExistence type="predicted"/>
<sequence>MRIRVVVDVRKPLFRCLKVGSLGGASLTVTFTYERLPFFCYTCGILGHIARYCEHQYAIGQSGTETEVQYGPWLYAANGRGNFWRYIGGYMAEERWNGRGDLVATSNNAGVVRRRGASIFNPTKSSNNCDTPNPVPRKDEMSVNVQKPISDSQKDSQREIESWLMGPPLNNHTIQAGLITYIPMSKSSNNSEIQFVQEEINEAHIIYPSVGHITRSDSLPTKQDTMERCMTPQVESGQQDGVSLLINQNTASSNIVNDMLKNKQNLASSGSQAEQPPSLSLALAEVPIIFEPGKVSSTELRKPIRKFVTKPKSAGHKRKLPVYMSSPQSKKYKPSVVFLSETKCNRRKFEDIRSKFDMFGIEVTPRGRSGGLMLLWDKNLTVQIRSYSTDYIDADIYDDEVSEGCRFTSFYGNPEVARRKASWEKLIRLSQESTKP</sequence>
<keyword evidence="1" id="KW-0479">Metal-binding</keyword>
<gene>
    <name evidence="4" type="ORF">Sradi_5706600</name>
</gene>
<feature type="compositionally biased region" description="Polar residues" evidence="2">
    <location>
        <begin position="122"/>
        <end position="131"/>
    </location>
</feature>
<accession>A0AAW2L4Z4</accession>
<evidence type="ECO:0000313" key="4">
    <source>
        <dbReference type="EMBL" id="KAL0313073.1"/>
    </source>
</evidence>
<protein>
    <recommendedName>
        <fullName evidence="3">CCHC-type domain-containing protein</fullName>
    </recommendedName>
</protein>
<organism evidence="4">
    <name type="scientific">Sesamum radiatum</name>
    <name type="common">Black benniseed</name>
    <dbReference type="NCBI Taxonomy" id="300843"/>
    <lineage>
        <taxon>Eukaryota</taxon>
        <taxon>Viridiplantae</taxon>
        <taxon>Streptophyta</taxon>
        <taxon>Embryophyta</taxon>
        <taxon>Tracheophyta</taxon>
        <taxon>Spermatophyta</taxon>
        <taxon>Magnoliopsida</taxon>
        <taxon>eudicotyledons</taxon>
        <taxon>Gunneridae</taxon>
        <taxon>Pentapetalae</taxon>
        <taxon>asterids</taxon>
        <taxon>lamiids</taxon>
        <taxon>Lamiales</taxon>
        <taxon>Pedaliaceae</taxon>
        <taxon>Sesamum</taxon>
    </lineage>
</organism>
<name>A0AAW2L4Z4_SESRA</name>
<dbReference type="PANTHER" id="PTHR35218">
    <property type="entry name" value="RNASE H DOMAIN-CONTAINING PROTEIN"/>
    <property type="match status" value="1"/>
</dbReference>
<feature type="region of interest" description="Disordered" evidence="2">
    <location>
        <begin position="122"/>
        <end position="154"/>
    </location>
</feature>
<keyword evidence="1" id="KW-0863">Zinc-finger</keyword>
<dbReference type="Pfam" id="PF14392">
    <property type="entry name" value="zf-CCHC_4"/>
    <property type="match status" value="1"/>
</dbReference>
<dbReference type="AlphaFoldDB" id="A0AAW2L4Z4"/>
<dbReference type="GO" id="GO:0003676">
    <property type="term" value="F:nucleic acid binding"/>
    <property type="evidence" value="ECO:0007669"/>
    <property type="project" value="InterPro"/>
</dbReference>
<dbReference type="InterPro" id="IPR025836">
    <property type="entry name" value="Zn_knuckle_CX2CX4HX4C"/>
</dbReference>
<dbReference type="InterPro" id="IPR001878">
    <property type="entry name" value="Znf_CCHC"/>
</dbReference>